<sequence length="73" mass="8763">MFLKWVGKFDQLNPIVTKFSAKKLHKHITQGTSSQMWKQAKRTRAHLNHLSYPKKKSTFQSELWVPVEERRRI</sequence>
<dbReference type="Proteomes" id="UP001174909">
    <property type="component" value="Unassembled WGS sequence"/>
</dbReference>
<evidence type="ECO:0000313" key="2">
    <source>
        <dbReference type="Proteomes" id="UP001174909"/>
    </source>
</evidence>
<gene>
    <name evidence="1" type="ORF">GBAR_LOCUS23559</name>
</gene>
<keyword evidence="2" id="KW-1185">Reference proteome</keyword>
<evidence type="ECO:0000313" key="1">
    <source>
        <dbReference type="EMBL" id="CAI8042415.1"/>
    </source>
</evidence>
<dbReference type="AlphaFoldDB" id="A0AA35X8Q9"/>
<organism evidence="1 2">
    <name type="scientific">Geodia barretti</name>
    <name type="common">Barrett's horny sponge</name>
    <dbReference type="NCBI Taxonomy" id="519541"/>
    <lineage>
        <taxon>Eukaryota</taxon>
        <taxon>Metazoa</taxon>
        <taxon>Porifera</taxon>
        <taxon>Demospongiae</taxon>
        <taxon>Heteroscleromorpha</taxon>
        <taxon>Tetractinellida</taxon>
        <taxon>Astrophorina</taxon>
        <taxon>Geodiidae</taxon>
        <taxon>Geodia</taxon>
    </lineage>
</organism>
<name>A0AA35X8Q9_GEOBA</name>
<protein>
    <submittedName>
        <fullName evidence="1">Uncharacterized protein</fullName>
    </submittedName>
</protein>
<reference evidence="1" key="1">
    <citation type="submission" date="2023-03" db="EMBL/GenBank/DDBJ databases">
        <authorList>
            <person name="Steffen K."/>
            <person name="Cardenas P."/>
        </authorList>
    </citation>
    <scope>NUCLEOTIDE SEQUENCE</scope>
</reference>
<proteinExistence type="predicted"/>
<dbReference type="EMBL" id="CASHTH010003265">
    <property type="protein sequence ID" value="CAI8042415.1"/>
    <property type="molecule type" value="Genomic_DNA"/>
</dbReference>
<accession>A0AA35X8Q9</accession>
<comment type="caution">
    <text evidence="1">The sequence shown here is derived from an EMBL/GenBank/DDBJ whole genome shotgun (WGS) entry which is preliminary data.</text>
</comment>